<name>A0A1M5CVS1_9ACTN</name>
<dbReference type="Proteomes" id="UP000186132">
    <property type="component" value="Unassembled WGS sequence"/>
</dbReference>
<evidence type="ECO:0000256" key="1">
    <source>
        <dbReference type="SAM" id="MobiDB-lite"/>
    </source>
</evidence>
<dbReference type="EMBL" id="FQVU01000001">
    <property type="protein sequence ID" value="SHF58835.1"/>
    <property type="molecule type" value="Genomic_DNA"/>
</dbReference>
<gene>
    <name evidence="2" type="ORF">SAMN05443575_0372</name>
</gene>
<accession>A0A1M5CVS1</accession>
<organism evidence="2 3">
    <name type="scientific">Jatrophihabitans endophyticus</name>
    <dbReference type="NCBI Taxonomy" id="1206085"/>
    <lineage>
        <taxon>Bacteria</taxon>
        <taxon>Bacillati</taxon>
        <taxon>Actinomycetota</taxon>
        <taxon>Actinomycetes</taxon>
        <taxon>Jatrophihabitantales</taxon>
        <taxon>Jatrophihabitantaceae</taxon>
        <taxon>Jatrophihabitans</taxon>
    </lineage>
</organism>
<dbReference type="AlphaFoldDB" id="A0A1M5CVS1"/>
<protein>
    <submittedName>
        <fullName evidence="2">Uncharacterized protein</fullName>
    </submittedName>
</protein>
<keyword evidence="3" id="KW-1185">Reference proteome</keyword>
<reference evidence="2 3" key="1">
    <citation type="submission" date="2016-11" db="EMBL/GenBank/DDBJ databases">
        <authorList>
            <person name="Jaros S."/>
            <person name="Januszkiewicz K."/>
            <person name="Wedrychowicz H."/>
        </authorList>
    </citation>
    <scope>NUCLEOTIDE SEQUENCE [LARGE SCALE GENOMIC DNA]</scope>
    <source>
        <strain evidence="2 3">DSM 45627</strain>
    </source>
</reference>
<evidence type="ECO:0000313" key="2">
    <source>
        <dbReference type="EMBL" id="SHF58835.1"/>
    </source>
</evidence>
<proteinExistence type="predicted"/>
<evidence type="ECO:0000313" key="3">
    <source>
        <dbReference type="Proteomes" id="UP000186132"/>
    </source>
</evidence>
<sequence>MARRSGGHARSAITGRYISKAAAARHPRTSVVESGANRSAGTHHRSAATGRYVTGSTAARHPNTTMTEKN</sequence>
<feature type="compositionally biased region" description="Polar residues" evidence="1">
    <location>
        <begin position="54"/>
        <end position="70"/>
    </location>
</feature>
<feature type="region of interest" description="Disordered" evidence="1">
    <location>
        <begin position="1"/>
        <end position="70"/>
    </location>
</feature>